<reference evidence="2 3" key="1">
    <citation type="submission" date="2023-07" db="EMBL/GenBank/DDBJ databases">
        <title>Genomic Encyclopedia of Type Strains, Phase IV (KMG-IV): sequencing the most valuable type-strain genomes for metagenomic binning, comparative biology and taxonomic classification.</title>
        <authorList>
            <person name="Goeker M."/>
        </authorList>
    </citation>
    <scope>NUCLEOTIDE SEQUENCE [LARGE SCALE GENOMIC DNA]</scope>
    <source>
        <strain evidence="2 3">DSM 29005</strain>
    </source>
</reference>
<keyword evidence="3" id="KW-1185">Reference proteome</keyword>
<proteinExistence type="predicted"/>
<protein>
    <submittedName>
        <fullName evidence="2">Stage III sporulation protein AG</fullName>
    </submittedName>
</protein>
<feature type="transmembrane region" description="Helical" evidence="1">
    <location>
        <begin position="29"/>
        <end position="49"/>
    </location>
</feature>
<accession>A0ABT9ZI15</accession>
<evidence type="ECO:0000256" key="1">
    <source>
        <dbReference type="SAM" id="Phobius"/>
    </source>
</evidence>
<keyword evidence="1" id="KW-0812">Transmembrane</keyword>
<dbReference type="RefSeq" id="WP_307343712.1">
    <property type="nucleotide sequence ID" value="NZ_JAUSUD010000016.1"/>
</dbReference>
<dbReference type="NCBIfam" id="TIGR02830">
    <property type="entry name" value="spore_III_AG"/>
    <property type="match status" value="1"/>
</dbReference>
<sequence>MSNKDKDSLLHKLKSLLGQSSDSKKPSKYQYFLVVFVLGVAIMIVSNLFTTNESTKEVLPVSTTENDDSAEVFKQTQTNSNTSISDYEEEYENQLKEVLETISGVGDVSVVVNVDSTGQKVVEKNNVTQSQLTKETDRDGGKREVEDQSHDEQVVVIQDGEKEAPIVIQTKKPEIRGVLIVAAGADNIHIKKTIIDSVTRALGVPSHRVAVASKKMKEDE</sequence>
<keyword evidence="1" id="KW-0472">Membrane</keyword>
<evidence type="ECO:0000313" key="2">
    <source>
        <dbReference type="EMBL" id="MDQ0231927.1"/>
    </source>
</evidence>
<evidence type="ECO:0000313" key="3">
    <source>
        <dbReference type="Proteomes" id="UP001234495"/>
    </source>
</evidence>
<name>A0ABT9ZI15_9BACI</name>
<dbReference type="Proteomes" id="UP001234495">
    <property type="component" value="Unassembled WGS sequence"/>
</dbReference>
<dbReference type="InterPro" id="IPR014195">
    <property type="entry name" value="Spore_III_AG"/>
</dbReference>
<dbReference type="EMBL" id="JAUSUD010000016">
    <property type="protein sequence ID" value="MDQ0231927.1"/>
    <property type="molecule type" value="Genomic_DNA"/>
</dbReference>
<gene>
    <name evidence="2" type="ORF">J2S19_003212</name>
</gene>
<comment type="caution">
    <text evidence="2">The sequence shown here is derived from an EMBL/GenBank/DDBJ whole genome shotgun (WGS) entry which is preliminary data.</text>
</comment>
<keyword evidence="1" id="KW-1133">Transmembrane helix</keyword>
<organism evidence="2 3">
    <name type="scientific">Metabacillus malikii</name>
    <dbReference type="NCBI Taxonomy" id="1504265"/>
    <lineage>
        <taxon>Bacteria</taxon>
        <taxon>Bacillati</taxon>
        <taxon>Bacillota</taxon>
        <taxon>Bacilli</taxon>
        <taxon>Bacillales</taxon>
        <taxon>Bacillaceae</taxon>
        <taxon>Metabacillus</taxon>
    </lineage>
</organism>